<reference evidence="2 3" key="1">
    <citation type="submission" date="2024-05" db="EMBL/GenBank/DDBJ databases">
        <title>Genome sequencing and assembly of Indian major carp, Cirrhinus mrigala (Hamilton, 1822).</title>
        <authorList>
            <person name="Mohindra V."/>
            <person name="Chowdhury L.M."/>
            <person name="Lal K."/>
            <person name="Jena J.K."/>
        </authorList>
    </citation>
    <scope>NUCLEOTIDE SEQUENCE [LARGE SCALE GENOMIC DNA]</scope>
    <source>
        <strain evidence="2">CM1030</strain>
        <tissue evidence="2">Blood</tissue>
    </source>
</reference>
<protein>
    <recommendedName>
        <fullName evidence="1">Integrase catalytic domain-containing protein</fullName>
    </recommendedName>
</protein>
<evidence type="ECO:0000313" key="3">
    <source>
        <dbReference type="Proteomes" id="UP001529510"/>
    </source>
</evidence>
<dbReference type="PANTHER" id="PTHR37984:SF5">
    <property type="entry name" value="PROTEIN NYNRIN-LIKE"/>
    <property type="match status" value="1"/>
</dbReference>
<dbReference type="InterPro" id="IPR050951">
    <property type="entry name" value="Retrovirus_Pol_polyprotein"/>
</dbReference>
<dbReference type="Proteomes" id="UP001529510">
    <property type="component" value="Unassembled WGS sequence"/>
</dbReference>
<proteinExistence type="predicted"/>
<evidence type="ECO:0000259" key="1">
    <source>
        <dbReference type="PROSITE" id="PS50994"/>
    </source>
</evidence>
<dbReference type="InterPro" id="IPR001584">
    <property type="entry name" value="Integrase_cat-core"/>
</dbReference>
<dbReference type="EMBL" id="JAMKFB020000012">
    <property type="protein sequence ID" value="KAL0180232.1"/>
    <property type="molecule type" value="Genomic_DNA"/>
</dbReference>
<feature type="non-terminal residue" evidence="2">
    <location>
        <position position="65"/>
    </location>
</feature>
<dbReference type="InterPro" id="IPR012337">
    <property type="entry name" value="RNaseH-like_sf"/>
</dbReference>
<dbReference type="Gene3D" id="3.30.420.10">
    <property type="entry name" value="Ribonuclease H-like superfamily/Ribonuclease H"/>
    <property type="match status" value="1"/>
</dbReference>
<feature type="non-terminal residue" evidence="2">
    <location>
        <position position="1"/>
    </location>
</feature>
<evidence type="ECO:0000313" key="2">
    <source>
        <dbReference type="EMBL" id="KAL0180232.1"/>
    </source>
</evidence>
<dbReference type="PANTHER" id="PTHR37984">
    <property type="entry name" value="PROTEIN CBG26694"/>
    <property type="match status" value="1"/>
</dbReference>
<keyword evidence="3" id="KW-1185">Reference proteome</keyword>
<dbReference type="PROSITE" id="PS50994">
    <property type="entry name" value="INTEGRASE"/>
    <property type="match status" value="1"/>
</dbReference>
<dbReference type="AlphaFoldDB" id="A0ABD0Q1Z7"/>
<name>A0ABD0Q1Z7_CIRMR</name>
<dbReference type="SUPFAM" id="SSF53098">
    <property type="entry name" value="Ribonuclease H-like"/>
    <property type="match status" value="1"/>
</dbReference>
<organism evidence="2 3">
    <name type="scientific">Cirrhinus mrigala</name>
    <name type="common">Mrigala</name>
    <dbReference type="NCBI Taxonomy" id="683832"/>
    <lineage>
        <taxon>Eukaryota</taxon>
        <taxon>Metazoa</taxon>
        <taxon>Chordata</taxon>
        <taxon>Craniata</taxon>
        <taxon>Vertebrata</taxon>
        <taxon>Euteleostomi</taxon>
        <taxon>Actinopterygii</taxon>
        <taxon>Neopterygii</taxon>
        <taxon>Teleostei</taxon>
        <taxon>Ostariophysi</taxon>
        <taxon>Cypriniformes</taxon>
        <taxon>Cyprinidae</taxon>
        <taxon>Labeoninae</taxon>
        <taxon>Labeonini</taxon>
        <taxon>Cirrhinus</taxon>
    </lineage>
</organism>
<feature type="domain" description="Integrase catalytic" evidence="1">
    <location>
        <begin position="1"/>
        <end position="65"/>
    </location>
</feature>
<sequence length="65" mass="7257">LPTAPETAEQLFQFGLPEETVSGRGPQFISHVWKAFFKLLGISVNLSSSYHPQTNGQTVRKIQEL</sequence>
<gene>
    <name evidence="2" type="ORF">M9458_025674</name>
</gene>
<accession>A0ABD0Q1Z7</accession>
<dbReference type="InterPro" id="IPR036397">
    <property type="entry name" value="RNaseH_sf"/>
</dbReference>
<comment type="caution">
    <text evidence="2">The sequence shown here is derived from an EMBL/GenBank/DDBJ whole genome shotgun (WGS) entry which is preliminary data.</text>
</comment>